<sequence>MFPTKITPMISSQYTRPESNVDLPRLLQWSFREAPIEITLDILEKCFPPCPQVYYKGNRLLSHKHELAPETQSVFAVLATSPDFLAAVQSPSISKSLLATWETYSFGHLVPGVCEAMIRTATVIMKTAQPEEVLRFDPDTYQDNDDWFDEFGYFLDTYRPYTDAPRRSVSQLSHHAELAIELSTLTNFSIKLILECPSICSIITRSCLIPPAEYSKENQTMLLQHRISRAFAYLQLYVAMSRWKPELSDKKIIYWLFANPMGYNYRAIDGHQSEDVKTVLEWLCYLEERFSSAGSLQHSSNILKPILSSKLVRSLCSIELDEAILKTQEPESQWSSELHYALPFATTLRPAITLAERLEDSMKKHLKQAFALVKGAGWYNIEWRNSSDLPFGLCEAPEYRCPTDGQARQAMYCLHQIWPVIDKHTKHYKCQDSAIAPTNAIIDPWYKPYNSKVCYQIWYNNCLYISVFVVLFGFGEVARVAVMSRHNLAQRPRAPWNPSAALNRLIDADMQARSLCQQTLEVAWGLERPKEGFTGAYCPDHFYASSSS</sequence>
<accession>A0A6A6UEZ6</accession>
<evidence type="ECO:0000313" key="1">
    <source>
        <dbReference type="EMBL" id="KAF2670859.1"/>
    </source>
</evidence>
<organism evidence="1 2">
    <name type="scientific">Microthyrium microscopicum</name>
    <dbReference type="NCBI Taxonomy" id="703497"/>
    <lineage>
        <taxon>Eukaryota</taxon>
        <taxon>Fungi</taxon>
        <taxon>Dikarya</taxon>
        <taxon>Ascomycota</taxon>
        <taxon>Pezizomycotina</taxon>
        <taxon>Dothideomycetes</taxon>
        <taxon>Dothideomycetes incertae sedis</taxon>
        <taxon>Microthyriales</taxon>
        <taxon>Microthyriaceae</taxon>
        <taxon>Microthyrium</taxon>
    </lineage>
</organism>
<gene>
    <name evidence="1" type="ORF">BT63DRAFT_477446</name>
</gene>
<proteinExistence type="predicted"/>
<reference evidence="1" key="1">
    <citation type="journal article" date="2020" name="Stud. Mycol.">
        <title>101 Dothideomycetes genomes: a test case for predicting lifestyles and emergence of pathogens.</title>
        <authorList>
            <person name="Haridas S."/>
            <person name="Albert R."/>
            <person name="Binder M."/>
            <person name="Bloem J."/>
            <person name="Labutti K."/>
            <person name="Salamov A."/>
            <person name="Andreopoulos B."/>
            <person name="Baker S."/>
            <person name="Barry K."/>
            <person name="Bills G."/>
            <person name="Bluhm B."/>
            <person name="Cannon C."/>
            <person name="Castanera R."/>
            <person name="Culley D."/>
            <person name="Daum C."/>
            <person name="Ezra D."/>
            <person name="Gonzalez J."/>
            <person name="Henrissat B."/>
            <person name="Kuo A."/>
            <person name="Liang C."/>
            <person name="Lipzen A."/>
            <person name="Lutzoni F."/>
            <person name="Magnuson J."/>
            <person name="Mondo S."/>
            <person name="Nolan M."/>
            <person name="Ohm R."/>
            <person name="Pangilinan J."/>
            <person name="Park H.-J."/>
            <person name="Ramirez L."/>
            <person name="Alfaro M."/>
            <person name="Sun H."/>
            <person name="Tritt A."/>
            <person name="Yoshinaga Y."/>
            <person name="Zwiers L.-H."/>
            <person name="Turgeon B."/>
            <person name="Goodwin S."/>
            <person name="Spatafora J."/>
            <person name="Crous P."/>
            <person name="Grigoriev I."/>
        </authorList>
    </citation>
    <scope>NUCLEOTIDE SEQUENCE</scope>
    <source>
        <strain evidence="1">CBS 115976</strain>
    </source>
</reference>
<protein>
    <submittedName>
        <fullName evidence="1">Uncharacterized protein</fullName>
    </submittedName>
</protein>
<dbReference type="Proteomes" id="UP000799302">
    <property type="component" value="Unassembled WGS sequence"/>
</dbReference>
<dbReference type="EMBL" id="MU004233">
    <property type="protein sequence ID" value="KAF2670859.1"/>
    <property type="molecule type" value="Genomic_DNA"/>
</dbReference>
<dbReference type="AlphaFoldDB" id="A0A6A6UEZ6"/>
<keyword evidence="2" id="KW-1185">Reference proteome</keyword>
<evidence type="ECO:0000313" key="2">
    <source>
        <dbReference type="Proteomes" id="UP000799302"/>
    </source>
</evidence>
<name>A0A6A6UEZ6_9PEZI</name>